<dbReference type="Gene3D" id="2.60.40.1180">
    <property type="entry name" value="Golgi alpha-mannosidase II"/>
    <property type="match status" value="1"/>
</dbReference>
<protein>
    <submittedName>
        <fullName evidence="2">Amylosucrase</fullName>
    </submittedName>
</protein>
<dbReference type="InterPro" id="IPR017853">
    <property type="entry name" value="GH"/>
</dbReference>
<dbReference type="OrthoDB" id="9805159at2"/>
<sequence>MDCSMNHSSIDDARWLQKHSDASLRRLLPRIEERYKAQTDPAEWAAYIDRLTTYFPQLFKRLHGLYGQHYDFFYHLESILASATEMWLQRPAELKALDAMRELDPHWYQSNRMVGAMCYADLFAGDLKRLRERIPYLTELGITYLHLMPVFKVPQGDNDGGYAVSSYREIDPRLGEMNDLRELATELRHHGISLVLDFVYNHTSDEHEWAQQALRGDEDHQDYYRMFPDRSMPDAYERSMGEIFPEDHPGAFTYRNRIKKWVWTTFNTFQWDLNYENPVVFSGMLEEMLFLANQGVEILRLDAVAFLWKRLGTDCQNLPEAHWIIQAFNALVNIAAPAMVFKSEAIVHPDEVSKYISPQECPLSYNPQLMALLWDALATRDVRLLHYAMERRFAIPEGCAWVNYVRCHDDIGWAFCDQDVEAVGFDPRAHRDFLTRFYTNRFEGSFARGAPFQENPDTGDARVSGTCASLCGLEQALAESDENETELAIRRILLLHGVIITIGGIPLIYMGDEIGMLNDYSYDKDPAKVGDSRWLHRSAFDWERAEQRRDPATTVGRIYQGILRLIQLRQQNDAFRRTETEIVNTGNRHVFGFFRNHEQHSLFVLANFSEREQRLEARYLRMMGMRKSMVDLFAGRTIIAAQELVLEPYQLMVLSRLH</sequence>
<dbReference type="Proteomes" id="UP000287798">
    <property type="component" value="Unassembled WGS sequence"/>
</dbReference>
<feature type="domain" description="Glycosyl hydrolase family 13 catalytic" evidence="1">
    <location>
        <begin position="117"/>
        <end position="569"/>
    </location>
</feature>
<dbReference type="GO" id="GO:0047669">
    <property type="term" value="F:amylosucrase activity"/>
    <property type="evidence" value="ECO:0007669"/>
    <property type="project" value="InterPro"/>
</dbReference>
<dbReference type="InterPro" id="IPR044077">
    <property type="entry name" value="Amylosucrase"/>
</dbReference>
<name>A0A426QDZ4_9GAMM</name>
<keyword evidence="3" id="KW-1185">Reference proteome</keyword>
<dbReference type="SUPFAM" id="SSF51011">
    <property type="entry name" value="Glycosyl hydrolase domain"/>
    <property type="match status" value="1"/>
</dbReference>
<evidence type="ECO:0000313" key="3">
    <source>
        <dbReference type="Proteomes" id="UP000287798"/>
    </source>
</evidence>
<comment type="caution">
    <text evidence="2">The sequence shown here is derived from an EMBL/GenBank/DDBJ whole genome shotgun (WGS) entry which is preliminary data.</text>
</comment>
<dbReference type="CDD" id="cd11324">
    <property type="entry name" value="AmyAc_Amylosucrase"/>
    <property type="match status" value="1"/>
</dbReference>
<gene>
    <name evidence="2" type="ORF">D6C00_14455</name>
</gene>
<dbReference type="Pfam" id="PF00128">
    <property type="entry name" value="Alpha-amylase"/>
    <property type="match status" value="1"/>
</dbReference>
<dbReference type="PANTHER" id="PTHR10357:SF213">
    <property type="entry name" value="ALPHA AMYLASE CATALYTIC REGION"/>
    <property type="match status" value="1"/>
</dbReference>
<dbReference type="InterPro" id="IPR013780">
    <property type="entry name" value="Glyco_hydro_b"/>
</dbReference>
<dbReference type="Gene3D" id="3.20.20.80">
    <property type="entry name" value="Glycosidases"/>
    <property type="match status" value="1"/>
</dbReference>
<dbReference type="AlphaFoldDB" id="A0A426QDZ4"/>
<organism evidence="2 3">
    <name type="scientific">Thiohalobacter thiocyanaticus</name>
    <dbReference type="NCBI Taxonomy" id="585455"/>
    <lineage>
        <taxon>Bacteria</taxon>
        <taxon>Pseudomonadati</taxon>
        <taxon>Pseudomonadota</taxon>
        <taxon>Gammaproteobacteria</taxon>
        <taxon>Thiohalobacterales</taxon>
        <taxon>Thiohalobacteraceae</taxon>
        <taxon>Thiohalobacter</taxon>
    </lineage>
</organism>
<dbReference type="Gene3D" id="3.90.400.10">
    <property type="entry name" value="Oligo-1,6-glucosidase, Domain 2"/>
    <property type="match status" value="1"/>
</dbReference>
<dbReference type="GO" id="GO:0005975">
    <property type="term" value="P:carbohydrate metabolic process"/>
    <property type="evidence" value="ECO:0007669"/>
    <property type="project" value="InterPro"/>
</dbReference>
<dbReference type="SUPFAM" id="SSF51445">
    <property type="entry name" value="(Trans)glycosidases"/>
    <property type="match status" value="1"/>
</dbReference>
<dbReference type="Gene3D" id="1.10.1740.10">
    <property type="match status" value="1"/>
</dbReference>
<evidence type="ECO:0000259" key="1">
    <source>
        <dbReference type="SMART" id="SM00642"/>
    </source>
</evidence>
<dbReference type="SMART" id="SM00642">
    <property type="entry name" value="Aamy"/>
    <property type="match status" value="1"/>
</dbReference>
<dbReference type="InterPro" id="IPR006047">
    <property type="entry name" value="GH13_cat_dom"/>
</dbReference>
<dbReference type="InterPro" id="IPR045857">
    <property type="entry name" value="O16G_dom_2"/>
</dbReference>
<proteinExistence type="predicted"/>
<dbReference type="EMBL" id="QZMU01000002">
    <property type="protein sequence ID" value="RRQ19959.1"/>
    <property type="molecule type" value="Genomic_DNA"/>
</dbReference>
<dbReference type="PANTHER" id="PTHR10357">
    <property type="entry name" value="ALPHA-AMYLASE FAMILY MEMBER"/>
    <property type="match status" value="1"/>
</dbReference>
<accession>A0A426QDZ4</accession>
<reference evidence="2 3" key="1">
    <citation type="journal article" date="2010" name="Int. J. Syst. Evol. Microbiol.">
        <title>Thiohalobacter thiocyanaticus gen. nov., sp. nov., a moderately halophilic, sulfur-oxidizing gammaproteobacterium from hypersaline lakes, that utilizes thiocyanate.</title>
        <authorList>
            <person name="Sorokin D.Y."/>
            <person name="Kovaleva O.L."/>
            <person name="Tourova T.P."/>
            <person name="Muyzer G."/>
        </authorList>
    </citation>
    <scope>NUCLEOTIDE SEQUENCE [LARGE SCALE GENOMIC DNA]</scope>
    <source>
        <strain evidence="2 3">Hrh1</strain>
    </source>
</reference>
<evidence type="ECO:0000313" key="2">
    <source>
        <dbReference type="EMBL" id="RRQ19959.1"/>
    </source>
</evidence>